<dbReference type="PANTHER" id="PTHR40036:SF1">
    <property type="entry name" value="MACROCIN O-METHYLTRANSFERASE"/>
    <property type="match status" value="1"/>
</dbReference>
<keyword evidence="3" id="KW-1185">Reference proteome</keyword>
<dbReference type="PANTHER" id="PTHR40036">
    <property type="entry name" value="MACROCIN O-METHYLTRANSFERASE"/>
    <property type="match status" value="1"/>
</dbReference>
<feature type="region of interest" description="Disordered" evidence="1">
    <location>
        <begin position="536"/>
        <end position="566"/>
    </location>
</feature>
<protein>
    <submittedName>
        <fullName evidence="2">Uncharacterized protein</fullName>
    </submittedName>
</protein>
<gene>
    <name evidence="2" type="ORF">PCOR1329_LOCUS30462</name>
</gene>
<dbReference type="SUPFAM" id="SSF51197">
    <property type="entry name" value="Clavaminate synthase-like"/>
    <property type="match status" value="1"/>
</dbReference>
<dbReference type="InterPro" id="IPR008884">
    <property type="entry name" value="TylF_MeTrfase"/>
</dbReference>
<evidence type="ECO:0000313" key="2">
    <source>
        <dbReference type="EMBL" id="CAK0832445.1"/>
    </source>
</evidence>
<dbReference type="Gene3D" id="3.40.50.150">
    <property type="entry name" value="Vaccinia Virus protein VP39"/>
    <property type="match status" value="1"/>
</dbReference>
<sequence length="813" mass="89343">QMSIASLARILGRLPRTRHPAATRWRCVASDVGGSRSGAHGGTAPCTRAAGTRRATWLPSSAACVRGRRSAGLAAGPPAERGSRAPAAFAGALAAAACGERRRGRPRAPGRAGRAPPSLPRALAAAGRRLGSSASAFGSRYAWDGAGALEDAPSQMLSLCLRLRGQARALTAPLLGDLWGIWRRQTLPDTLDRPAWRRQRFTALLLRHLLESWGTFKVFTPQHAAARVRSIDELVMAVQEGFEREPAGTITHHAPRCARERWRCANSPALLQFIQQEIRRAEQHLLGISPLKHVLTRHDRSSFLAGLWLEFGVAEGRSLGLIAAHVPAIIAGGVSVVGGKCFGFDSFEGLPEDWRPGFRAGHFETEMHRPPSFAAAVEGHVALVEGLFEDTLSGFLLEHPEPVAFLHLDSDLYSSCIFVLEKLIQHGRIREGTVIVFDELFNYCGFENHEILALFEVVSLCGLEYRWLGVQQKGRMQAALVVTGVRAPVDIEAVLAVPDWKCAGRVPRSIDRGVSGCSALHPAPMMWWWNIGPSTQPAGAGETPRRPTPGAAAPPASAPLPGYGPGPAGALHGRSVDLVARMSQAVAEEVLSLELGCSEDDRVCRALEGYSITAEMKLLQLQGRHAFFRRLQRECPQFLHLYEEFVGAVVGPHILREFEREAEVELDEDTRTLLYQYPPSVRICSSHMPEGTGCGAEGTQARFRSITKLHADAQYGHQEGEVNFWMPLTRVDETSTLWAESAPGRADWYPFLPLERGDCWRFPGVVCRHFAKPNVSGQTRVSLDFRCSVVSCYDRNWRKPGDRRRHEMRELRL</sequence>
<evidence type="ECO:0000313" key="3">
    <source>
        <dbReference type="Proteomes" id="UP001189429"/>
    </source>
</evidence>
<dbReference type="EMBL" id="CAUYUJ010011711">
    <property type="protein sequence ID" value="CAK0832445.1"/>
    <property type="molecule type" value="Genomic_DNA"/>
</dbReference>
<comment type="caution">
    <text evidence="2">The sequence shown here is derived from an EMBL/GenBank/DDBJ whole genome shotgun (WGS) entry which is preliminary data.</text>
</comment>
<feature type="compositionally biased region" description="Low complexity" evidence="1">
    <location>
        <begin position="109"/>
        <end position="119"/>
    </location>
</feature>
<organism evidence="2 3">
    <name type="scientific">Prorocentrum cordatum</name>
    <dbReference type="NCBI Taxonomy" id="2364126"/>
    <lineage>
        <taxon>Eukaryota</taxon>
        <taxon>Sar</taxon>
        <taxon>Alveolata</taxon>
        <taxon>Dinophyceae</taxon>
        <taxon>Prorocentrales</taxon>
        <taxon>Prorocentraceae</taxon>
        <taxon>Prorocentrum</taxon>
    </lineage>
</organism>
<feature type="region of interest" description="Disordered" evidence="1">
    <location>
        <begin position="100"/>
        <end position="119"/>
    </location>
</feature>
<proteinExistence type="predicted"/>
<dbReference type="InterPro" id="IPR029063">
    <property type="entry name" value="SAM-dependent_MTases_sf"/>
</dbReference>
<accession>A0ABN9SL52</accession>
<feature type="non-terminal residue" evidence="2">
    <location>
        <position position="1"/>
    </location>
</feature>
<reference evidence="2" key="1">
    <citation type="submission" date="2023-10" db="EMBL/GenBank/DDBJ databases">
        <authorList>
            <person name="Chen Y."/>
            <person name="Shah S."/>
            <person name="Dougan E. K."/>
            <person name="Thang M."/>
            <person name="Chan C."/>
        </authorList>
    </citation>
    <scope>NUCLEOTIDE SEQUENCE [LARGE SCALE GENOMIC DNA]</scope>
</reference>
<name>A0ABN9SL52_9DINO</name>
<evidence type="ECO:0000256" key="1">
    <source>
        <dbReference type="SAM" id="MobiDB-lite"/>
    </source>
</evidence>
<dbReference type="Proteomes" id="UP001189429">
    <property type="component" value="Unassembled WGS sequence"/>
</dbReference>
<dbReference type="Pfam" id="PF13578">
    <property type="entry name" value="Methyltransf_24"/>
    <property type="match status" value="1"/>
</dbReference>